<dbReference type="Proteomes" id="UP001217044">
    <property type="component" value="Plasmid pDATS02"/>
</dbReference>
<reference evidence="1 2" key="1">
    <citation type="submission" date="2022-12" db="EMBL/GenBank/DDBJ databases">
        <title>Genome Sequence of Deinococcus aquaticus Type Strain PB314.</title>
        <authorList>
            <person name="Albert C."/>
            <person name="Hill J."/>
            <person name="Boren L."/>
            <person name="Scholz-Ng S."/>
            <person name="Fatema N."/>
            <person name="Grosso R."/>
            <person name="Soboslay E."/>
            <person name="Tuohy J."/>
        </authorList>
    </citation>
    <scope>NUCLEOTIDE SEQUENCE [LARGE SCALE GENOMIC DNA]</scope>
    <source>
        <strain evidence="1 2">PB-314</strain>
        <plasmid evidence="1 2">pDATS02</plasmid>
    </source>
</reference>
<name>A0ABY7V8M3_9DEIO</name>
<evidence type="ECO:0000313" key="1">
    <source>
        <dbReference type="EMBL" id="WDA60671.1"/>
    </source>
</evidence>
<geneLocation type="plasmid" evidence="1 2">
    <name>pDATS02</name>
</geneLocation>
<organism evidence="1 2">
    <name type="scientific">Deinococcus aquaticus</name>
    <dbReference type="NCBI Taxonomy" id="328692"/>
    <lineage>
        <taxon>Bacteria</taxon>
        <taxon>Thermotogati</taxon>
        <taxon>Deinococcota</taxon>
        <taxon>Deinococci</taxon>
        <taxon>Deinococcales</taxon>
        <taxon>Deinococcaceae</taxon>
        <taxon>Deinococcus</taxon>
    </lineage>
</organism>
<accession>A0ABY7V8M3</accession>
<keyword evidence="1" id="KW-0614">Plasmid</keyword>
<keyword evidence="2" id="KW-1185">Reference proteome</keyword>
<evidence type="ECO:0000313" key="2">
    <source>
        <dbReference type="Proteomes" id="UP001217044"/>
    </source>
</evidence>
<dbReference type="EMBL" id="CP115167">
    <property type="protein sequence ID" value="WDA60671.1"/>
    <property type="molecule type" value="Genomic_DNA"/>
</dbReference>
<protein>
    <submittedName>
        <fullName evidence="1">Uncharacterized protein</fullName>
    </submittedName>
</protein>
<gene>
    <name evidence="1" type="ORF">M8445_17030</name>
</gene>
<proteinExistence type="predicted"/>
<dbReference type="RefSeq" id="WP_273991419.1">
    <property type="nucleotide sequence ID" value="NZ_BAABQT010000016.1"/>
</dbReference>
<sequence>MELSRAVRLADGTSVEVRAWTLGMLAEHGEAYLALLDELNAPLSAQPGARPALARAIRMSLIEPADEDRIRLIDRQDVLEAIYAVNGLRELTTTALDLMTEGREAMLGALEAAQG</sequence>